<dbReference type="AlphaFoldDB" id="A0A3L6QBX8"/>
<evidence type="ECO:0000259" key="1">
    <source>
        <dbReference type="Pfam" id="PF07762"/>
    </source>
</evidence>
<gene>
    <name evidence="2" type="ORF">C2845_PM15G16880</name>
</gene>
<protein>
    <recommendedName>
        <fullName evidence="1">DUF1618 domain-containing protein</fullName>
    </recommendedName>
</protein>
<dbReference type="Pfam" id="PF07762">
    <property type="entry name" value="DUF1618"/>
    <property type="match status" value="1"/>
</dbReference>
<sequence>MGILICDDMLAPDPVFCFIPLPVPQNKSLCPPCGRGRPEYRSVSCNVKLLSSTHTIKFVSLDGYLEGCPADQLVLTKFSLHLSDPVSKSVWSKDYSISLGRMSLPERLFTSSDPSHVKPPYKAKCPLISVVHDDLIYLNITDMPGDYYVALCQGMVVEFSLCPRSRLGPKFVSSFSMFLNKKVLSDFLQRRSKDLVLDEFSFCLLSS</sequence>
<name>A0A3L6QBX8_PANMI</name>
<feature type="domain" description="DUF1618" evidence="1">
    <location>
        <begin position="2"/>
        <end position="137"/>
    </location>
</feature>
<keyword evidence="3" id="KW-1185">Reference proteome</keyword>
<dbReference type="EMBL" id="PQIB02000013">
    <property type="protein sequence ID" value="RLM75338.1"/>
    <property type="molecule type" value="Genomic_DNA"/>
</dbReference>
<dbReference type="InterPro" id="IPR011676">
    <property type="entry name" value="DUF1618"/>
</dbReference>
<dbReference type="Proteomes" id="UP000275267">
    <property type="component" value="Unassembled WGS sequence"/>
</dbReference>
<evidence type="ECO:0000313" key="2">
    <source>
        <dbReference type="EMBL" id="RLM75338.1"/>
    </source>
</evidence>
<comment type="caution">
    <text evidence="2">The sequence shown here is derived from an EMBL/GenBank/DDBJ whole genome shotgun (WGS) entry which is preliminary data.</text>
</comment>
<organism evidence="2 3">
    <name type="scientific">Panicum miliaceum</name>
    <name type="common">Proso millet</name>
    <name type="synonym">Broomcorn millet</name>
    <dbReference type="NCBI Taxonomy" id="4540"/>
    <lineage>
        <taxon>Eukaryota</taxon>
        <taxon>Viridiplantae</taxon>
        <taxon>Streptophyta</taxon>
        <taxon>Embryophyta</taxon>
        <taxon>Tracheophyta</taxon>
        <taxon>Spermatophyta</taxon>
        <taxon>Magnoliopsida</taxon>
        <taxon>Liliopsida</taxon>
        <taxon>Poales</taxon>
        <taxon>Poaceae</taxon>
        <taxon>PACMAD clade</taxon>
        <taxon>Panicoideae</taxon>
        <taxon>Panicodae</taxon>
        <taxon>Paniceae</taxon>
        <taxon>Panicinae</taxon>
        <taxon>Panicum</taxon>
        <taxon>Panicum sect. Panicum</taxon>
    </lineage>
</organism>
<accession>A0A3L6QBX8</accession>
<proteinExistence type="predicted"/>
<evidence type="ECO:0000313" key="3">
    <source>
        <dbReference type="Proteomes" id="UP000275267"/>
    </source>
</evidence>
<reference evidence="3" key="1">
    <citation type="journal article" date="2019" name="Nat. Commun.">
        <title>The genome of broomcorn millet.</title>
        <authorList>
            <person name="Zou C."/>
            <person name="Miki D."/>
            <person name="Li D."/>
            <person name="Tang Q."/>
            <person name="Xiao L."/>
            <person name="Rajput S."/>
            <person name="Deng P."/>
            <person name="Jia W."/>
            <person name="Huang R."/>
            <person name="Zhang M."/>
            <person name="Sun Y."/>
            <person name="Hu J."/>
            <person name="Fu X."/>
            <person name="Schnable P.S."/>
            <person name="Li F."/>
            <person name="Zhang H."/>
            <person name="Feng B."/>
            <person name="Zhu X."/>
            <person name="Liu R."/>
            <person name="Schnable J.C."/>
            <person name="Zhu J.-K."/>
            <person name="Zhang H."/>
        </authorList>
    </citation>
    <scope>NUCLEOTIDE SEQUENCE [LARGE SCALE GENOMIC DNA]</scope>
</reference>